<reference evidence="1 2" key="1">
    <citation type="submission" date="2019-03" db="EMBL/GenBank/DDBJ databases">
        <title>Genomic Encyclopedia of Archaeal and Bacterial Type Strains, Phase II (KMG-II): from individual species to whole genera.</title>
        <authorList>
            <person name="Goeker M."/>
        </authorList>
    </citation>
    <scope>NUCLEOTIDE SEQUENCE [LARGE SCALE GENOMIC DNA]</scope>
    <source>
        <strain evidence="1 2">DSM 19034</strain>
    </source>
</reference>
<dbReference type="AlphaFoldDB" id="A0A4R6IES2"/>
<comment type="caution">
    <text evidence="1">The sequence shown here is derived from an EMBL/GenBank/DDBJ whole genome shotgun (WGS) entry which is preliminary data.</text>
</comment>
<dbReference type="RefSeq" id="WP_133558628.1">
    <property type="nucleotide sequence ID" value="NZ_SNWM01000005.1"/>
</dbReference>
<proteinExistence type="predicted"/>
<dbReference type="EMBL" id="SNWM01000005">
    <property type="protein sequence ID" value="TDO20256.1"/>
    <property type="molecule type" value="Genomic_DNA"/>
</dbReference>
<protein>
    <submittedName>
        <fullName evidence="1">Uncharacterized protein</fullName>
    </submittedName>
</protein>
<evidence type="ECO:0000313" key="1">
    <source>
        <dbReference type="EMBL" id="TDO20256.1"/>
    </source>
</evidence>
<sequence length="92" mass="10795">MESSEWSPIENELLSKYMIAYADIWADVLLNKNLNRHLRSIQEDLVHLNELIDGKEQLQQNALPIYRITNQLFRMQDVVRKKVDATLKGIQS</sequence>
<gene>
    <name evidence="1" type="ORF">CLV32_4016</name>
</gene>
<keyword evidence="2" id="KW-1185">Reference proteome</keyword>
<organism evidence="1 2">
    <name type="scientific">Pedobacter duraquae</name>
    <dbReference type="NCBI Taxonomy" id="425511"/>
    <lineage>
        <taxon>Bacteria</taxon>
        <taxon>Pseudomonadati</taxon>
        <taxon>Bacteroidota</taxon>
        <taxon>Sphingobacteriia</taxon>
        <taxon>Sphingobacteriales</taxon>
        <taxon>Sphingobacteriaceae</taxon>
        <taxon>Pedobacter</taxon>
    </lineage>
</organism>
<evidence type="ECO:0000313" key="2">
    <source>
        <dbReference type="Proteomes" id="UP000295499"/>
    </source>
</evidence>
<name>A0A4R6IES2_9SPHI</name>
<dbReference type="Proteomes" id="UP000295499">
    <property type="component" value="Unassembled WGS sequence"/>
</dbReference>
<accession>A0A4R6IES2</accession>
<dbReference type="OrthoDB" id="773194at2"/>